<dbReference type="AlphaFoldDB" id="A0A897N4P3"/>
<organism evidence="2 3">
    <name type="scientific">Halapricum desulfuricans</name>
    <dbReference type="NCBI Taxonomy" id="2841257"/>
    <lineage>
        <taxon>Archaea</taxon>
        <taxon>Methanobacteriati</taxon>
        <taxon>Methanobacteriota</taxon>
        <taxon>Stenosarchaea group</taxon>
        <taxon>Halobacteria</taxon>
        <taxon>Halobacteriales</taxon>
        <taxon>Haloarculaceae</taxon>
        <taxon>Halapricum</taxon>
    </lineage>
</organism>
<feature type="compositionally biased region" description="Basic and acidic residues" evidence="1">
    <location>
        <begin position="85"/>
        <end position="97"/>
    </location>
</feature>
<evidence type="ECO:0000256" key="1">
    <source>
        <dbReference type="SAM" id="MobiDB-lite"/>
    </source>
</evidence>
<gene>
    <name evidence="2" type="ORF">HSR121_1492</name>
</gene>
<dbReference type="EMBL" id="CP064787">
    <property type="protein sequence ID" value="QSG05835.1"/>
    <property type="molecule type" value="Genomic_DNA"/>
</dbReference>
<name>A0A897N4P3_9EURY</name>
<evidence type="ECO:0000313" key="3">
    <source>
        <dbReference type="Proteomes" id="UP000663525"/>
    </source>
</evidence>
<proteinExistence type="predicted"/>
<evidence type="ECO:0000313" key="2">
    <source>
        <dbReference type="EMBL" id="QSG05835.1"/>
    </source>
</evidence>
<accession>A0A897N4P3</accession>
<feature type="region of interest" description="Disordered" evidence="1">
    <location>
        <begin position="67"/>
        <end position="103"/>
    </location>
</feature>
<dbReference type="Proteomes" id="UP000663525">
    <property type="component" value="Chromosome"/>
</dbReference>
<reference evidence="2" key="1">
    <citation type="submission" date="2020-11" db="EMBL/GenBank/DDBJ databases">
        <title>Carbohydrate-dependent, anaerobic sulfur respiration: A novel catabolism in halophilic archaea.</title>
        <authorList>
            <person name="Sorokin D.Y."/>
            <person name="Messina E."/>
            <person name="Smedile F."/>
            <person name="La Cono V."/>
            <person name="Hallsworth J.E."/>
            <person name="Yakimov M.M."/>
        </authorList>
    </citation>
    <scope>NUCLEOTIDE SEQUENCE</scope>
    <source>
        <strain evidence="2">HSR12-1</strain>
    </source>
</reference>
<dbReference type="Pfam" id="PF19126">
    <property type="entry name" value="DUF5810"/>
    <property type="match status" value="1"/>
</dbReference>
<sequence>MAYRCPVCEGVQADAEHLANHLAFTAVIRGGDHEAWLDERFADWGEDDPETLAARLRERDAVEAVDHPIDEVDVRDSEVGAGEGVPRRPDSGKHALDGDALDEEAREILARARELTRRIEDEE</sequence>
<dbReference type="GeneID" id="68855093"/>
<feature type="compositionally biased region" description="Basic and acidic residues" evidence="1">
    <location>
        <begin position="67"/>
        <end position="78"/>
    </location>
</feature>
<dbReference type="InterPro" id="IPR043833">
    <property type="entry name" value="DUF5810"/>
</dbReference>
<protein>
    <submittedName>
        <fullName evidence="2">Uncharacterized protein</fullName>
    </submittedName>
</protein>
<dbReference type="RefSeq" id="WP_229115638.1">
    <property type="nucleotide sequence ID" value="NZ_CP064787.1"/>
</dbReference>